<evidence type="ECO:0000256" key="7">
    <source>
        <dbReference type="SAM" id="Phobius"/>
    </source>
</evidence>
<feature type="compositionally biased region" description="Basic and acidic residues" evidence="6">
    <location>
        <begin position="28"/>
        <end position="37"/>
    </location>
</feature>
<evidence type="ECO:0000256" key="6">
    <source>
        <dbReference type="SAM" id="MobiDB-lite"/>
    </source>
</evidence>
<evidence type="ECO:0000256" key="5">
    <source>
        <dbReference type="ARBA" id="ARBA00023136"/>
    </source>
</evidence>
<evidence type="ECO:0000256" key="1">
    <source>
        <dbReference type="ARBA" id="ARBA00004141"/>
    </source>
</evidence>
<evidence type="ECO:0000256" key="3">
    <source>
        <dbReference type="ARBA" id="ARBA00022692"/>
    </source>
</evidence>
<keyword evidence="5 7" id="KW-0472">Membrane</keyword>
<dbReference type="AlphaFoldDB" id="A0A9N8HS42"/>
<feature type="compositionally biased region" description="Basic and acidic residues" evidence="6">
    <location>
        <begin position="492"/>
        <end position="502"/>
    </location>
</feature>
<dbReference type="InterPro" id="IPR026767">
    <property type="entry name" value="Tmem151"/>
</dbReference>
<dbReference type="Proteomes" id="UP001153069">
    <property type="component" value="Unassembled WGS sequence"/>
</dbReference>
<gene>
    <name evidence="8" type="ORF">SEMRO_1343_G264610.1</name>
</gene>
<feature type="compositionally biased region" description="Polar residues" evidence="6">
    <location>
        <begin position="459"/>
        <end position="470"/>
    </location>
</feature>
<dbReference type="GO" id="GO:0016020">
    <property type="term" value="C:membrane"/>
    <property type="evidence" value="ECO:0007669"/>
    <property type="project" value="UniProtKB-SubCell"/>
</dbReference>
<keyword evidence="9" id="KW-1185">Reference proteome</keyword>
<feature type="transmembrane region" description="Helical" evidence="7">
    <location>
        <begin position="213"/>
        <end position="232"/>
    </location>
</feature>
<reference evidence="8" key="1">
    <citation type="submission" date="2020-06" db="EMBL/GenBank/DDBJ databases">
        <authorList>
            <consortium name="Plant Systems Biology data submission"/>
        </authorList>
    </citation>
    <scope>NUCLEOTIDE SEQUENCE</scope>
    <source>
        <strain evidence="8">D6</strain>
    </source>
</reference>
<dbReference type="PANTHER" id="PTHR31893">
    <property type="entry name" value="TRANSMEMBRANE PROTEIN 151 HOMOLOG"/>
    <property type="match status" value="1"/>
</dbReference>
<feature type="transmembrane region" description="Helical" evidence="7">
    <location>
        <begin position="160"/>
        <end position="178"/>
    </location>
</feature>
<evidence type="ECO:0000313" key="8">
    <source>
        <dbReference type="EMBL" id="CAB9522805.1"/>
    </source>
</evidence>
<dbReference type="OrthoDB" id="190434at2759"/>
<evidence type="ECO:0000313" key="9">
    <source>
        <dbReference type="Proteomes" id="UP001153069"/>
    </source>
</evidence>
<feature type="region of interest" description="Disordered" evidence="6">
    <location>
        <begin position="1"/>
        <end position="142"/>
    </location>
</feature>
<comment type="similarity">
    <text evidence="2">Belongs to the TMEM151 family.</text>
</comment>
<dbReference type="PANTHER" id="PTHR31893:SF5">
    <property type="entry name" value="TRANSMEMBRANE PROTEIN 151 HOMOLOG"/>
    <property type="match status" value="1"/>
</dbReference>
<keyword evidence="4 7" id="KW-1133">Transmembrane helix</keyword>
<feature type="region of interest" description="Disordered" evidence="6">
    <location>
        <begin position="423"/>
        <end position="502"/>
    </location>
</feature>
<accession>A0A9N8HS42</accession>
<comment type="subcellular location">
    <subcellularLocation>
        <location evidence="1">Membrane</location>
        <topology evidence="1">Multi-pass membrane protein</topology>
    </subcellularLocation>
</comment>
<feature type="compositionally biased region" description="Low complexity" evidence="6">
    <location>
        <begin position="15"/>
        <end position="26"/>
    </location>
</feature>
<keyword evidence="3 7" id="KW-0812">Transmembrane</keyword>
<dbReference type="EMBL" id="CAICTM010001341">
    <property type="protein sequence ID" value="CAB9522805.1"/>
    <property type="molecule type" value="Genomic_DNA"/>
</dbReference>
<protein>
    <submittedName>
        <fullName evidence="8">Transmembrane protein 151B</fullName>
    </submittedName>
</protein>
<sequence length="502" mass="57312">MEPEAPLYNESSVISAASGGAAPSSPRGENHHGDYNHHNNSPHNVFEVLAPRRTEEDEYLDYQNQGTNEEPEAPWMQGTVIQIDESPPPPPQHAPPNSSQEESVIDETTFIKADTFIQSNDPKAKDKTNEDDTAPQQTQQLQKGGDLRHLMLGCIRDRHVTHSILYLGIVCFLLAWWIQAIRWRRNDCDRIRSYRLDDYPECSEFFGHENYTFLRWFIFVFGYVFFLGEFWFSSTGKYLKNIHSNEDLHQYLKRMYATAPTLSITIECYHYETRVVHYTDSNGNSCTRTETYPVVTYVETEPIHIQSWEDQSVPLDPKLIQFEVTKVRMHKTYTGDANLAAKSEDLIRRNRYRDLYYNFRTNYGIEGFKERLLAFVDLSKKPSMLNYPACLISHLLIFPALPYRLWLSAITGKLDATIHKRVETGDSPAMPGQPARSLQSSQSLDQPSEHPDVELGQPKPNNHRSSSNMTPVQAVPVPVVPAAPVPGATMSENHEDGSVLYA</sequence>
<name>A0A9N8HS42_9STRA</name>
<evidence type="ECO:0000256" key="4">
    <source>
        <dbReference type="ARBA" id="ARBA00022989"/>
    </source>
</evidence>
<organism evidence="8 9">
    <name type="scientific">Seminavis robusta</name>
    <dbReference type="NCBI Taxonomy" id="568900"/>
    <lineage>
        <taxon>Eukaryota</taxon>
        <taxon>Sar</taxon>
        <taxon>Stramenopiles</taxon>
        <taxon>Ochrophyta</taxon>
        <taxon>Bacillariophyta</taxon>
        <taxon>Bacillariophyceae</taxon>
        <taxon>Bacillariophycidae</taxon>
        <taxon>Naviculales</taxon>
        <taxon>Naviculaceae</taxon>
        <taxon>Seminavis</taxon>
    </lineage>
</organism>
<evidence type="ECO:0000256" key="2">
    <source>
        <dbReference type="ARBA" id="ARBA00009583"/>
    </source>
</evidence>
<proteinExistence type="inferred from homology"/>
<comment type="caution">
    <text evidence="8">The sequence shown here is derived from an EMBL/GenBank/DDBJ whole genome shotgun (WGS) entry which is preliminary data.</text>
</comment>